<sequence length="219" mass="24401">MKFLLAFIGLLPLASAIGFRSRAYNIAVEGLQIFGFTQPLEVGDIIIVNGIGRSNLTQKYLNFLLLEGVPLSKSLYTASLSISSDLDTGIISLMTYTDSQAFDEELRKGPIKRNGDFKLKILVRPIDYQIFFDDKLFYTYNYRRPSSLVRSIGFEGMKFSKTDVYSQNFGEELAGTPKIITVQNGMVSVFYGSVKIRTFAPYTPVVRAPPSGPEPPPLI</sequence>
<comment type="caution">
    <text evidence="5">The sequence shown here is derived from an EMBL/GenBank/DDBJ whole genome shotgun (WGS) entry which is preliminary data.</text>
</comment>
<dbReference type="GO" id="GO:0030246">
    <property type="term" value="F:carbohydrate binding"/>
    <property type="evidence" value="ECO:0007669"/>
    <property type="project" value="UniProtKB-UniRule"/>
</dbReference>
<dbReference type="Proteomes" id="UP000835052">
    <property type="component" value="Unassembled WGS sequence"/>
</dbReference>
<evidence type="ECO:0000256" key="1">
    <source>
        <dbReference type="ARBA" id="ARBA00022734"/>
    </source>
</evidence>
<reference evidence="5" key="1">
    <citation type="submission" date="2020-10" db="EMBL/GenBank/DDBJ databases">
        <authorList>
            <person name="Kikuchi T."/>
        </authorList>
    </citation>
    <scope>NUCLEOTIDE SEQUENCE</scope>
    <source>
        <strain evidence="5">NKZ352</strain>
    </source>
</reference>
<protein>
    <recommendedName>
        <fullName evidence="2">Galectin</fullName>
    </recommendedName>
</protein>
<accession>A0A8S1H488</accession>
<keyword evidence="1 2" id="KW-0430">Lectin</keyword>
<evidence type="ECO:0000259" key="4">
    <source>
        <dbReference type="PROSITE" id="PS51304"/>
    </source>
</evidence>
<name>A0A8S1H488_9PELO</name>
<evidence type="ECO:0000313" key="6">
    <source>
        <dbReference type="Proteomes" id="UP000835052"/>
    </source>
</evidence>
<feature type="domain" description="Galectin" evidence="4">
    <location>
        <begin position="32"/>
        <end position="170"/>
    </location>
</feature>
<dbReference type="AlphaFoldDB" id="A0A8S1H488"/>
<gene>
    <name evidence="5" type="ORF">CAUJ_LOCUS5507</name>
</gene>
<dbReference type="Gene3D" id="2.60.120.200">
    <property type="match status" value="1"/>
</dbReference>
<dbReference type="SMART" id="SM00276">
    <property type="entry name" value="GLECT"/>
    <property type="match status" value="1"/>
</dbReference>
<keyword evidence="6" id="KW-1185">Reference proteome</keyword>
<dbReference type="InterPro" id="IPR001079">
    <property type="entry name" value="Galectin_CRD"/>
</dbReference>
<dbReference type="PROSITE" id="PS51304">
    <property type="entry name" value="GALECTIN"/>
    <property type="match status" value="1"/>
</dbReference>
<proteinExistence type="predicted"/>
<dbReference type="EMBL" id="CAJGYM010000011">
    <property type="protein sequence ID" value="CAD6189588.1"/>
    <property type="molecule type" value="Genomic_DNA"/>
</dbReference>
<feature type="signal peptide" evidence="3">
    <location>
        <begin position="1"/>
        <end position="16"/>
    </location>
</feature>
<organism evidence="5 6">
    <name type="scientific">Caenorhabditis auriculariae</name>
    <dbReference type="NCBI Taxonomy" id="2777116"/>
    <lineage>
        <taxon>Eukaryota</taxon>
        <taxon>Metazoa</taxon>
        <taxon>Ecdysozoa</taxon>
        <taxon>Nematoda</taxon>
        <taxon>Chromadorea</taxon>
        <taxon>Rhabditida</taxon>
        <taxon>Rhabditina</taxon>
        <taxon>Rhabditomorpha</taxon>
        <taxon>Rhabditoidea</taxon>
        <taxon>Rhabditidae</taxon>
        <taxon>Peloderinae</taxon>
        <taxon>Caenorhabditis</taxon>
    </lineage>
</organism>
<dbReference type="InterPro" id="IPR013320">
    <property type="entry name" value="ConA-like_dom_sf"/>
</dbReference>
<dbReference type="Pfam" id="PF00337">
    <property type="entry name" value="Gal-bind_lectin"/>
    <property type="match status" value="1"/>
</dbReference>
<evidence type="ECO:0000313" key="5">
    <source>
        <dbReference type="EMBL" id="CAD6189588.1"/>
    </source>
</evidence>
<feature type="chain" id="PRO_5035841390" description="Galectin" evidence="3">
    <location>
        <begin position="17"/>
        <end position="219"/>
    </location>
</feature>
<keyword evidence="3" id="KW-0732">Signal</keyword>
<evidence type="ECO:0000256" key="3">
    <source>
        <dbReference type="SAM" id="SignalP"/>
    </source>
</evidence>
<evidence type="ECO:0000256" key="2">
    <source>
        <dbReference type="RuleBase" id="RU102079"/>
    </source>
</evidence>
<dbReference type="SUPFAM" id="SSF49899">
    <property type="entry name" value="Concanavalin A-like lectins/glucanases"/>
    <property type="match status" value="1"/>
</dbReference>